<evidence type="ECO:0000256" key="2">
    <source>
        <dbReference type="SAM" id="Phobius"/>
    </source>
</evidence>
<proteinExistence type="predicted"/>
<accession>A0A5C3KPF9</accession>
<sequence>MSSSDHLNITFDYLADEGLYKKAYCVRPPDVGCPFGLCPNPDVTGKGNQFSLFITSTLYCIVLLYLPRLRVSMFYAHFGMIYALLLATVISVTRGDLTRSDAIFVIIAVASPASILLWTYSALSLWRGSEWFQMRLSEKAEKTTHLTPFQNTQIRIFSMIALGSLVFEAAMAGVLFGNIDRLKFSQPGCEQQFGTKIWHRLVWVYPIAAQLAVGAFLVFAAGFLFRNICVRRLPWRNLPHAQATMPTVNDTVHASPDETNGSTDVVDIITWTESILKSIIPEFSNSKFRICIITVVQFAGLPTVLTWPIGSNQVSAIILAVGIISDLHEMLRRRLSERREPVDSTPGMGPRFIISSFSILSIACVSSYFMPFVTTAMVVHGYLMGAVCLWTTHYLSSTHVRVKILNTMFYFLYLAGLPTGLGPWTSLQVLANARLVGTEIEATVSTGPLASWIIVWLGTTIWTWDSHCKPRKLVFKRSWETIKTGVLKRAHILRFSAFIITPHVLWIQATHAASPSSSNEIQFGQLFAIIATAIFAVNVLLEALRTLKRDTVMAFFLSEPMPLELQVTSAGQDVEGAEPAVGQVPTRRMESIGVQVHAKGPSLGEANDPEVDERERDAQGS</sequence>
<feature type="transmembrane region" description="Helical" evidence="2">
    <location>
        <begin position="376"/>
        <end position="396"/>
    </location>
</feature>
<gene>
    <name evidence="3" type="ORF">FA15DRAFT_671971</name>
</gene>
<feature type="transmembrane region" description="Helical" evidence="2">
    <location>
        <begin position="73"/>
        <end position="90"/>
    </location>
</feature>
<feature type="transmembrane region" description="Helical" evidence="2">
    <location>
        <begin position="102"/>
        <end position="126"/>
    </location>
</feature>
<feature type="transmembrane region" description="Helical" evidence="2">
    <location>
        <begin position="447"/>
        <end position="464"/>
    </location>
</feature>
<protein>
    <submittedName>
        <fullName evidence="3">Uncharacterized protein</fullName>
    </submittedName>
</protein>
<keyword evidence="4" id="KW-1185">Reference proteome</keyword>
<evidence type="ECO:0000313" key="3">
    <source>
        <dbReference type="EMBL" id="TFK22017.1"/>
    </source>
</evidence>
<feature type="transmembrane region" description="Helical" evidence="2">
    <location>
        <begin position="521"/>
        <end position="541"/>
    </location>
</feature>
<dbReference type="EMBL" id="ML210252">
    <property type="protein sequence ID" value="TFK22017.1"/>
    <property type="molecule type" value="Genomic_DNA"/>
</dbReference>
<evidence type="ECO:0000256" key="1">
    <source>
        <dbReference type="SAM" id="MobiDB-lite"/>
    </source>
</evidence>
<dbReference type="Proteomes" id="UP000307440">
    <property type="component" value="Unassembled WGS sequence"/>
</dbReference>
<feature type="transmembrane region" description="Helical" evidence="2">
    <location>
        <begin position="352"/>
        <end position="370"/>
    </location>
</feature>
<dbReference type="AlphaFoldDB" id="A0A5C3KPF9"/>
<feature type="transmembrane region" description="Helical" evidence="2">
    <location>
        <begin position="288"/>
        <end position="307"/>
    </location>
</feature>
<keyword evidence="2" id="KW-0472">Membrane</keyword>
<feature type="transmembrane region" description="Helical" evidence="2">
    <location>
        <begin position="49"/>
        <end position="66"/>
    </location>
</feature>
<evidence type="ECO:0000313" key="4">
    <source>
        <dbReference type="Proteomes" id="UP000307440"/>
    </source>
</evidence>
<organism evidence="3 4">
    <name type="scientific">Coprinopsis marcescibilis</name>
    <name type="common">Agaric fungus</name>
    <name type="synonym">Psathyrella marcescibilis</name>
    <dbReference type="NCBI Taxonomy" id="230819"/>
    <lineage>
        <taxon>Eukaryota</taxon>
        <taxon>Fungi</taxon>
        <taxon>Dikarya</taxon>
        <taxon>Basidiomycota</taxon>
        <taxon>Agaricomycotina</taxon>
        <taxon>Agaricomycetes</taxon>
        <taxon>Agaricomycetidae</taxon>
        <taxon>Agaricales</taxon>
        <taxon>Agaricineae</taxon>
        <taxon>Psathyrellaceae</taxon>
        <taxon>Coprinopsis</taxon>
    </lineage>
</organism>
<reference evidence="3 4" key="1">
    <citation type="journal article" date="2019" name="Nat. Ecol. Evol.">
        <title>Megaphylogeny resolves global patterns of mushroom evolution.</title>
        <authorList>
            <person name="Varga T."/>
            <person name="Krizsan K."/>
            <person name="Foldi C."/>
            <person name="Dima B."/>
            <person name="Sanchez-Garcia M."/>
            <person name="Sanchez-Ramirez S."/>
            <person name="Szollosi G.J."/>
            <person name="Szarkandi J.G."/>
            <person name="Papp V."/>
            <person name="Albert L."/>
            <person name="Andreopoulos W."/>
            <person name="Angelini C."/>
            <person name="Antonin V."/>
            <person name="Barry K.W."/>
            <person name="Bougher N.L."/>
            <person name="Buchanan P."/>
            <person name="Buyck B."/>
            <person name="Bense V."/>
            <person name="Catcheside P."/>
            <person name="Chovatia M."/>
            <person name="Cooper J."/>
            <person name="Damon W."/>
            <person name="Desjardin D."/>
            <person name="Finy P."/>
            <person name="Geml J."/>
            <person name="Haridas S."/>
            <person name="Hughes K."/>
            <person name="Justo A."/>
            <person name="Karasinski D."/>
            <person name="Kautmanova I."/>
            <person name="Kiss B."/>
            <person name="Kocsube S."/>
            <person name="Kotiranta H."/>
            <person name="LaButti K.M."/>
            <person name="Lechner B.E."/>
            <person name="Liimatainen K."/>
            <person name="Lipzen A."/>
            <person name="Lukacs Z."/>
            <person name="Mihaltcheva S."/>
            <person name="Morgado L.N."/>
            <person name="Niskanen T."/>
            <person name="Noordeloos M.E."/>
            <person name="Ohm R.A."/>
            <person name="Ortiz-Santana B."/>
            <person name="Ovrebo C."/>
            <person name="Racz N."/>
            <person name="Riley R."/>
            <person name="Savchenko A."/>
            <person name="Shiryaev A."/>
            <person name="Soop K."/>
            <person name="Spirin V."/>
            <person name="Szebenyi C."/>
            <person name="Tomsovsky M."/>
            <person name="Tulloss R.E."/>
            <person name="Uehling J."/>
            <person name="Grigoriev I.V."/>
            <person name="Vagvolgyi C."/>
            <person name="Papp T."/>
            <person name="Martin F.M."/>
            <person name="Miettinen O."/>
            <person name="Hibbett D.S."/>
            <person name="Nagy L.G."/>
        </authorList>
    </citation>
    <scope>NUCLEOTIDE SEQUENCE [LARGE SCALE GENOMIC DNA]</scope>
    <source>
        <strain evidence="3 4">CBS 121175</strain>
    </source>
</reference>
<dbReference type="OrthoDB" id="3234297at2759"/>
<feature type="transmembrane region" description="Helical" evidence="2">
    <location>
        <begin position="313"/>
        <end position="331"/>
    </location>
</feature>
<keyword evidence="2" id="KW-0812">Transmembrane</keyword>
<name>A0A5C3KPF9_COPMA</name>
<keyword evidence="2" id="KW-1133">Transmembrane helix</keyword>
<feature type="region of interest" description="Disordered" evidence="1">
    <location>
        <begin position="593"/>
        <end position="621"/>
    </location>
</feature>
<feature type="transmembrane region" description="Helical" evidence="2">
    <location>
        <begin position="492"/>
        <end position="509"/>
    </location>
</feature>
<feature type="transmembrane region" description="Helical" evidence="2">
    <location>
        <begin position="408"/>
        <end position="427"/>
    </location>
</feature>
<feature type="transmembrane region" description="Helical" evidence="2">
    <location>
        <begin position="156"/>
        <end position="176"/>
    </location>
</feature>
<feature type="transmembrane region" description="Helical" evidence="2">
    <location>
        <begin position="203"/>
        <end position="225"/>
    </location>
</feature>